<evidence type="ECO:0000313" key="1">
    <source>
        <dbReference type="EMBL" id="THG92603.1"/>
    </source>
</evidence>
<dbReference type="AlphaFoldDB" id="A0A4S4K4E8"/>
<accession>A0A4S4K4E8</accession>
<name>A0A4S4K4E8_9AGAM</name>
<sequence length="208" mass="23622">RIALETACLDVVGPPAHLPALLCASRPIYNALARSHDLFARIFRAKFDVSAPRRRFGPIALLSRNLAKQLTLYCIALKHIRAGDIYAPTLEHDLWTAYLMLSESDGKNYVHLVEYARLPDFVNRLVRARLHEDLTVAGWPTESTVKNLAVWLLWMVTDVLVFTPSSSLATMRAETREDREEFVRLLLPFVICCFHHTARTRSTPTAQP</sequence>
<keyword evidence="2" id="KW-1185">Reference proteome</keyword>
<dbReference type="EMBL" id="SGPK01001658">
    <property type="protein sequence ID" value="THG92603.1"/>
    <property type="molecule type" value="Genomic_DNA"/>
</dbReference>
<evidence type="ECO:0000313" key="2">
    <source>
        <dbReference type="Proteomes" id="UP000308199"/>
    </source>
</evidence>
<reference evidence="1 2" key="1">
    <citation type="submission" date="2019-02" db="EMBL/GenBank/DDBJ databases">
        <title>Genome sequencing of the rare red list fungi Phellinidium pouzarii.</title>
        <authorList>
            <person name="Buettner E."/>
            <person name="Kellner H."/>
        </authorList>
    </citation>
    <scope>NUCLEOTIDE SEQUENCE [LARGE SCALE GENOMIC DNA]</scope>
    <source>
        <strain evidence="1 2">DSM 108285</strain>
    </source>
</reference>
<protein>
    <submittedName>
        <fullName evidence="1">Uncharacterized protein</fullName>
    </submittedName>
</protein>
<organism evidence="1 2">
    <name type="scientific">Phellinidium pouzarii</name>
    <dbReference type="NCBI Taxonomy" id="167371"/>
    <lineage>
        <taxon>Eukaryota</taxon>
        <taxon>Fungi</taxon>
        <taxon>Dikarya</taxon>
        <taxon>Basidiomycota</taxon>
        <taxon>Agaricomycotina</taxon>
        <taxon>Agaricomycetes</taxon>
        <taxon>Hymenochaetales</taxon>
        <taxon>Hymenochaetaceae</taxon>
        <taxon>Phellinidium</taxon>
    </lineage>
</organism>
<gene>
    <name evidence="1" type="ORF">EW145_g8658</name>
</gene>
<dbReference type="OrthoDB" id="434783at2759"/>
<comment type="caution">
    <text evidence="1">The sequence shown here is derived from an EMBL/GenBank/DDBJ whole genome shotgun (WGS) entry which is preliminary data.</text>
</comment>
<proteinExistence type="predicted"/>
<dbReference type="Proteomes" id="UP000308199">
    <property type="component" value="Unassembled WGS sequence"/>
</dbReference>
<feature type="non-terminal residue" evidence="1">
    <location>
        <position position="1"/>
    </location>
</feature>